<keyword evidence="2 4" id="KW-0378">Hydrolase</keyword>
<dbReference type="GO" id="GO:0046872">
    <property type="term" value="F:metal ion binding"/>
    <property type="evidence" value="ECO:0007669"/>
    <property type="project" value="UniProtKB-KW"/>
</dbReference>
<keyword evidence="7" id="KW-1185">Reference proteome</keyword>
<protein>
    <recommendedName>
        <fullName evidence="4">5-methylthioadenosine/S-adenosylhomocysteine deaminase</fullName>
        <shortName evidence="4">MTA/SAH deaminase</shortName>
        <ecNumber evidence="4">3.5.4.28</ecNumber>
        <ecNumber evidence="4">3.5.4.31</ecNumber>
    </recommendedName>
</protein>
<dbReference type="InterPro" id="IPR050287">
    <property type="entry name" value="MTA/SAH_deaminase"/>
</dbReference>
<proteinExistence type="inferred from homology"/>
<gene>
    <name evidence="4" type="primary">mtaD</name>
    <name evidence="6" type="ORF">FZ040_01675</name>
</gene>
<evidence type="ECO:0000313" key="7">
    <source>
        <dbReference type="Proteomes" id="UP000323646"/>
    </source>
</evidence>
<reference evidence="6 7" key="1">
    <citation type="submission" date="2019-08" db="EMBL/GenBank/DDBJ databases">
        <title>Selenomonas sp. mPRGC5 and Selenomonas sp. mPRGC8 isolated from ruminal fluid of dairy goat (Capra hircus).</title>
        <authorList>
            <person name="Poothong S."/>
            <person name="Nuengjamnong C."/>
            <person name="Tanasupawat S."/>
        </authorList>
    </citation>
    <scope>NUCLEOTIDE SEQUENCE [LARGE SCALE GENOMIC DNA]</scope>
    <source>
        <strain evidence="7">mPRGC5</strain>
    </source>
</reference>
<comment type="catalytic activity">
    <reaction evidence="4">
        <text>S-adenosyl-L-homocysteine + H2O + H(+) = S-inosyl-L-homocysteine + NH4(+)</text>
        <dbReference type="Rhea" id="RHEA:20716"/>
        <dbReference type="ChEBI" id="CHEBI:15377"/>
        <dbReference type="ChEBI" id="CHEBI:15378"/>
        <dbReference type="ChEBI" id="CHEBI:28938"/>
        <dbReference type="ChEBI" id="CHEBI:57856"/>
        <dbReference type="ChEBI" id="CHEBI:57985"/>
        <dbReference type="EC" id="3.5.4.28"/>
    </reaction>
</comment>
<feature type="binding site" evidence="4">
    <location>
        <position position="210"/>
    </location>
    <ligand>
        <name>substrate</name>
    </ligand>
</feature>
<comment type="caution">
    <text evidence="4">Lacks conserved residue(s) required for the propagation of feature annotation.</text>
</comment>
<feature type="binding site" evidence="4">
    <location>
        <position position="62"/>
    </location>
    <ligand>
        <name>Zn(2+)</name>
        <dbReference type="ChEBI" id="CHEBI:29105"/>
    </ligand>
</feature>
<evidence type="ECO:0000256" key="2">
    <source>
        <dbReference type="ARBA" id="ARBA00022801"/>
    </source>
</evidence>
<comment type="catalytic activity">
    <reaction evidence="4">
        <text>S-methyl-5'-thioadenosine + H2O + H(+) = S-methyl-5'-thioinosine + NH4(+)</text>
        <dbReference type="Rhea" id="RHEA:25025"/>
        <dbReference type="ChEBI" id="CHEBI:15377"/>
        <dbReference type="ChEBI" id="CHEBI:15378"/>
        <dbReference type="ChEBI" id="CHEBI:17509"/>
        <dbReference type="ChEBI" id="CHEBI:28938"/>
        <dbReference type="ChEBI" id="CHEBI:48595"/>
        <dbReference type="EC" id="3.5.4.31"/>
    </reaction>
</comment>
<dbReference type="HAMAP" id="MF_01281">
    <property type="entry name" value="MTA_SAH_deamin"/>
    <property type="match status" value="1"/>
</dbReference>
<dbReference type="InterPro" id="IPR011059">
    <property type="entry name" value="Metal-dep_hydrolase_composite"/>
</dbReference>
<dbReference type="PANTHER" id="PTHR43794">
    <property type="entry name" value="AMINOHYDROLASE SSNA-RELATED"/>
    <property type="match status" value="1"/>
</dbReference>
<feature type="binding site" evidence="4">
    <location>
        <position position="180"/>
    </location>
    <ligand>
        <name>substrate</name>
    </ligand>
</feature>
<feature type="binding site" evidence="4">
    <location>
        <position position="296"/>
    </location>
    <ligand>
        <name>substrate</name>
    </ligand>
</feature>
<accession>A0A5D6WCR7</accession>
<dbReference type="CDD" id="cd01298">
    <property type="entry name" value="ATZ_TRZ_like"/>
    <property type="match status" value="1"/>
</dbReference>
<evidence type="ECO:0000313" key="6">
    <source>
        <dbReference type="EMBL" id="TYZ24775.1"/>
    </source>
</evidence>
<dbReference type="GO" id="GO:0090614">
    <property type="term" value="F:5'-methylthioadenosine deaminase activity"/>
    <property type="evidence" value="ECO:0007669"/>
    <property type="project" value="UniProtKB-UniRule"/>
</dbReference>
<dbReference type="Proteomes" id="UP000323646">
    <property type="component" value="Unassembled WGS sequence"/>
</dbReference>
<dbReference type="SUPFAM" id="SSF51338">
    <property type="entry name" value="Composite domain of metallo-dependent hydrolases"/>
    <property type="match status" value="1"/>
</dbReference>
<evidence type="ECO:0000256" key="4">
    <source>
        <dbReference type="HAMAP-Rule" id="MF_01281"/>
    </source>
</evidence>
<dbReference type="EMBL" id="VTOY01000001">
    <property type="protein sequence ID" value="TYZ24775.1"/>
    <property type="molecule type" value="Genomic_DNA"/>
</dbReference>
<dbReference type="Gene3D" id="3.20.20.140">
    <property type="entry name" value="Metal-dependent hydrolases"/>
    <property type="match status" value="1"/>
</dbReference>
<dbReference type="InterPro" id="IPR032466">
    <property type="entry name" value="Metal_Hydrolase"/>
</dbReference>
<keyword evidence="1 4" id="KW-0479">Metal-binding</keyword>
<feature type="binding site" evidence="4">
    <location>
        <position position="89"/>
    </location>
    <ligand>
        <name>substrate</name>
    </ligand>
</feature>
<comment type="cofactor">
    <cofactor evidence="4">
        <name>Zn(2+)</name>
        <dbReference type="ChEBI" id="CHEBI:29105"/>
    </cofactor>
    <text evidence="4">Binds 1 zinc ion per subunit.</text>
</comment>
<evidence type="ECO:0000259" key="5">
    <source>
        <dbReference type="Pfam" id="PF01979"/>
    </source>
</evidence>
<dbReference type="InterPro" id="IPR006680">
    <property type="entry name" value="Amidohydro-rel"/>
</dbReference>
<dbReference type="Pfam" id="PF01979">
    <property type="entry name" value="Amidohydro_1"/>
    <property type="match status" value="1"/>
</dbReference>
<feature type="binding site" evidence="4">
    <location>
        <position position="207"/>
    </location>
    <ligand>
        <name>Zn(2+)</name>
        <dbReference type="ChEBI" id="CHEBI:29105"/>
    </ligand>
</feature>
<feature type="domain" description="Amidohydrolase-related" evidence="5">
    <location>
        <begin position="52"/>
        <end position="398"/>
    </location>
</feature>
<dbReference type="AlphaFoldDB" id="A0A5D6WCR7"/>
<dbReference type="EC" id="3.5.4.28" evidence="4"/>
<dbReference type="SUPFAM" id="SSF51556">
    <property type="entry name" value="Metallo-dependent hydrolases"/>
    <property type="match status" value="1"/>
</dbReference>
<dbReference type="Gene3D" id="2.30.40.10">
    <property type="entry name" value="Urease, subunit C, domain 1"/>
    <property type="match status" value="1"/>
</dbReference>
<organism evidence="6 7">
    <name type="scientific">Selenomonas ruminis</name>
    <dbReference type="NCBI Taxonomy" id="2593411"/>
    <lineage>
        <taxon>Bacteria</taxon>
        <taxon>Bacillati</taxon>
        <taxon>Bacillota</taxon>
        <taxon>Negativicutes</taxon>
        <taxon>Selenomonadales</taxon>
        <taxon>Selenomonadaceae</taxon>
        <taxon>Selenomonas</taxon>
    </lineage>
</organism>
<dbReference type="RefSeq" id="WP_149170399.1">
    <property type="nucleotide sequence ID" value="NZ_VTOY01000001.1"/>
</dbReference>
<name>A0A5D6WCR7_9FIRM</name>
<dbReference type="EC" id="3.5.4.31" evidence="4"/>
<sequence length="426" mass="46511">MKMLIKNVTAVLPDGSTPVTNIMIDKNKIAGIGEVPEDFRPAKVIDGTNHLAIPGFVNAHTHASMTLLRSYADDMALMDWLNKEIWPAEAKMNDEDIYWGAMLAMLEMVRTGTTTYADMYGPWMERVAEATIDAGLRGVLSRGIIGVAPDGEQKIQENADLFRQFNGAADGRLKVMFGPHAPYTCPPKFLEKVAAAAQDLGAEIHIHMHETMDEINGSLKEYGERPFTWVEKTGLFDGKGTLAAHCVHLDDSDFAILKKHNIRVAHNPGSNMKLASGVAPVPRLLQEGIVTALGTDGTSSNNNLDMLEEVNLAAMLHKVNEADPLAVPAFTALQMGTEFGGKAVGIEDIGRLEKGYKADITLLNMQGPAWCPRNNPVSLLVYSANASSVDTVIVDGNVLMEKNELKTLDEERILFEAQRCADRITK</sequence>
<dbReference type="FunFam" id="3.20.20.140:FF:000014">
    <property type="entry name" value="5-methylthioadenosine/S-adenosylhomocysteine deaminase"/>
    <property type="match status" value="1"/>
</dbReference>
<comment type="similarity">
    <text evidence="4">Belongs to the metallo-dependent hydrolases superfamily. MTA/SAH deaminase family.</text>
</comment>
<feature type="binding site" evidence="4">
    <location>
        <position position="296"/>
    </location>
    <ligand>
        <name>Zn(2+)</name>
        <dbReference type="ChEBI" id="CHEBI:29105"/>
    </ligand>
</feature>
<comment type="function">
    <text evidence="4">Catalyzes the deamination of 5-methylthioadenosine and S-adenosyl-L-homocysteine into 5-methylthioinosine and S-inosyl-L-homocysteine, respectively. Is also able to deaminate adenosine.</text>
</comment>
<feature type="binding site" evidence="4">
    <location>
        <position position="60"/>
    </location>
    <ligand>
        <name>Zn(2+)</name>
        <dbReference type="ChEBI" id="CHEBI:29105"/>
    </ligand>
</feature>
<comment type="caution">
    <text evidence="6">The sequence shown here is derived from an EMBL/GenBank/DDBJ whole genome shotgun (WGS) entry which is preliminary data.</text>
</comment>
<dbReference type="OrthoDB" id="9807210at2"/>
<keyword evidence="3 4" id="KW-0862">Zinc</keyword>
<evidence type="ECO:0000256" key="1">
    <source>
        <dbReference type="ARBA" id="ARBA00022723"/>
    </source>
</evidence>
<feature type="binding site" evidence="4">
    <location>
        <position position="142"/>
    </location>
    <ligand>
        <name>substrate</name>
    </ligand>
</feature>
<dbReference type="PANTHER" id="PTHR43794:SF11">
    <property type="entry name" value="AMIDOHYDROLASE-RELATED DOMAIN-CONTAINING PROTEIN"/>
    <property type="match status" value="1"/>
</dbReference>
<dbReference type="InterPro" id="IPR023512">
    <property type="entry name" value="Deaminase_MtaD/DadD"/>
</dbReference>
<dbReference type="GO" id="GO:0050270">
    <property type="term" value="F:S-adenosylhomocysteine deaminase activity"/>
    <property type="evidence" value="ECO:0007669"/>
    <property type="project" value="UniProtKB-UniRule"/>
</dbReference>
<evidence type="ECO:0000256" key="3">
    <source>
        <dbReference type="ARBA" id="ARBA00022833"/>
    </source>
</evidence>